<name>A0A0J6V976_9MYCO</name>
<dbReference type="SUPFAM" id="SSF53474">
    <property type="entry name" value="alpha/beta-Hydrolases"/>
    <property type="match status" value="1"/>
</dbReference>
<proteinExistence type="predicted"/>
<sequence>MTDVEVPTPAGPIPAALAVPVGQGPWPGVVVVHDAFGLTADIRRNTARFAENGYLALAPDLYSRGSYVRCVRTVLRALAQRRGQAVDDLQAARALLADRGDCTGKVGIAGFCMGGGFALVMGTQGFDVSAPFYPSIMRDYGFLDAGTCPVVASYGRKDVLNIGNAPRLENVLQRNGVAHDVKVYPEVGHSWANELPGQPFLRIVGFGHDADTTDDAYRRMFAFFDTHLAT</sequence>
<comment type="caution">
    <text evidence="2">The sequence shown here is derived from an EMBL/GenBank/DDBJ whole genome shotgun (WGS) entry which is preliminary data.</text>
</comment>
<dbReference type="PANTHER" id="PTHR46623">
    <property type="entry name" value="CARBOXYMETHYLENEBUTENOLIDASE-RELATED"/>
    <property type="match status" value="1"/>
</dbReference>
<organism evidence="2 3">
    <name type="scientific">Mycolicibacterium chlorophenolicum</name>
    <dbReference type="NCBI Taxonomy" id="37916"/>
    <lineage>
        <taxon>Bacteria</taxon>
        <taxon>Bacillati</taxon>
        <taxon>Actinomycetota</taxon>
        <taxon>Actinomycetes</taxon>
        <taxon>Mycobacteriales</taxon>
        <taxon>Mycobacteriaceae</taxon>
        <taxon>Mycolicibacterium</taxon>
    </lineage>
</organism>
<protein>
    <submittedName>
        <fullName evidence="2">Carboxymethylenebutenolidase</fullName>
        <ecNumber evidence="2">3.1.1.45</ecNumber>
    </submittedName>
</protein>
<keyword evidence="2" id="KW-0378">Hydrolase</keyword>
<dbReference type="PATRIC" id="fig|37916.4.peg.6701"/>
<dbReference type="Proteomes" id="UP000036513">
    <property type="component" value="Unassembled WGS sequence"/>
</dbReference>
<dbReference type="SMR" id="A0A0J6V976"/>
<dbReference type="EMBL" id="JYNL01000069">
    <property type="protein sequence ID" value="KMO67435.1"/>
    <property type="molecule type" value="Genomic_DNA"/>
</dbReference>
<dbReference type="Pfam" id="PF01738">
    <property type="entry name" value="DLH"/>
    <property type="match status" value="1"/>
</dbReference>
<dbReference type="InterPro" id="IPR051049">
    <property type="entry name" value="Dienelactone_hydrolase-like"/>
</dbReference>
<dbReference type="GO" id="GO:0008806">
    <property type="term" value="F:carboxymethylenebutenolidase activity"/>
    <property type="evidence" value="ECO:0007669"/>
    <property type="project" value="UniProtKB-EC"/>
</dbReference>
<evidence type="ECO:0000259" key="1">
    <source>
        <dbReference type="Pfam" id="PF01738"/>
    </source>
</evidence>
<evidence type="ECO:0000313" key="3">
    <source>
        <dbReference type="Proteomes" id="UP000036513"/>
    </source>
</evidence>
<dbReference type="AlphaFoldDB" id="A0A0J6V976"/>
<gene>
    <name evidence="2" type="primary">clcD_2</name>
    <name evidence="2" type="ORF">MCHLDSM_06684</name>
</gene>
<evidence type="ECO:0000313" key="2">
    <source>
        <dbReference type="EMBL" id="KMO67435.1"/>
    </source>
</evidence>
<dbReference type="InterPro" id="IPR002925">
    <property type="entry name" value="Dienelactn_hydro"/>
</dbReference>
<reference evidence="2 3" key="1">
    <citation type="journal article" date="2015" name="Genome Biol. Evol.">
        <title>Characterization of Three Mycobacterium spp. with Potential Use in Bioremediation by Genome Sequencing and Comparative Genomics.</title>
        <authorList>
            <person name="Das S."/>
            <person name="Pettersson B.M."/>
            <person name="Behra P.R."/>
            <person name="Ramesh M."/>
            <person name="Dasgupta S."/>
            <person name="Bhattacharya A."/>
            <person name="Kirsebom L.A."/>
        </authorList>
    </citation>
    <scope>NUCLEOTIDE SEQUENCE [LARGE SCALE GENOMIC DNA]</scope>
    <source>
        <strain evidence="2 3">DSM 43826</strain>
    </source>
</reference>
<dbReference type="Gene3D" id="3.40.50.1820">
    <property type="entry name" value="alpha/beta hydrolase"/>
    <property type="match status" value="1"/>
</dbReference>
<feature type="domain" description="Dienelactone hydrolase" evidence="1">
    <location>
        <begin position="14"/>
        <end position="227"/>
    </location>
</feature>
<accession>A0A0J6V976</accession>
<dbReference type="PANTHER" id="PTHR46623:SF6">
    <property type="entry name" value="ALPHA_BETA-HYDROLASES SUPERFAMILY PROTEIN"/>
    <property type="match status" value="1"/>
</dbReference>
<dbReference type="InterPro" id="IPR029058">
    <property type="entry name" value="AB_hydrolase_fold"/>
</dbReference>
<dbReference type="RefSeq" id="WP_048473664.1">
    <property type="nucleotide sequence ID" value="NZ_JYNL01000069.1"/>
</dbReference>
<dbReference type="EC" id="3.1.1.45" evidence="2"/>
<keyword evidence="3" id="KW-1185">Reference proteome</keyword>
<dbReference type="STRING" id="37916.MCHLDSM_06684"/>